<organism evidence="11 12">
    <name type="scientific">Blastochloris tepida</name>
    <dbReference type="NCBI Taxonomy" id="2233851"/>
    <lineage>
        <taxon>Bacteria</taxon>
        <taxon>Pseudomonadati</taxon>
        <taxon>Pseudomonadota</taxon>
        <taxon>Alphaproteobacteria</taxon>
        <taxon>Hyphomicrobiales</taxon>
        <taxon>Blastochloridaceae</taxon>
        <taxon>Blastochloris</taxon>
    </lineage>
</organism>
<protein>
    <submittedName>
        <fullName evidence="11">Poly(A) polymerase</fullName>
    </submittedName>
</protein>
<comment type="similarity">
    <text evidence="8">Belongs to the tRNA nucleotidyltransferase/poly(A) polymerase family.</text>
</comment>
<dbReference type="SUPFAM" id="SSF81891">
    <property type="entry name" value="Poly A polymerase C-terminal region-like"/>
    <property type="match status" value="1"/>
</dbReference>
<dbReference type="InterPro" id="IPR050264">
    <property type="entry name" value="Bact_CCA-adding_enz_type3_sf"/>
</dbReference>
<evidence type="ECO:0000259" key="9">
    <source>
        <dbReference type="Pfam" id="PF01743"/>
    </source>
</evidence>
<dbReference type="Pfam" id="PF12627">
    <property type="entry name" value="PolyA_pol_RNAbd"/>
    <property type="match status" value="1"/>
</dbReference>
<keyword evidence="2 8" id="KW-0808">Transferase</keyword>
<dbReference type="Gene3D" id="1.10.3090.10">
    <property type="entry name" value="cca-adding enzyme, domain 2"/>
    <property type="match status" value="1"/>
</dbReference>
<keyword evidence="5" id="KW-0479">Metal-binding</keyword>
<keyword evidence="4" id="KW-0548">Nucleotidyltransferase</keyword>
<dbReference type="EMBL" id="AP018907">
    <property type="protein sequence ID" value="BBF91742.1"/>
    <property type="molecule type" value="Genomic_DNA"/>
</dbReference>
<dbReference type="Gene3D" id="3.30.460.10">
    <property type="entry name" value="Beta Polymerase, domain 2"/>
    <property type="match status" value="1"/>
</dbReference>
<reference evidence="11 12" key="1">
    <citation type="submission" date="2018-08" db="EMBL/GenBank/DDBJ databases">
        <title>Complete genome sequencing of Blastochloris tepida GI.</title>
        <authorList>
            <person name="Tsukatani Y."/>
            <person name="Mori H."/>
        </authorList>
    </citation>
    <scope>NUCLEOTIDE SEQUENCE [LARGE SCALE GENOMIC DNA]</scope>
    <source>
        <strain evidence="11 12">GI</strain>
    </source>
</reference>
<evidence type="ECO:0000256" key="6">
    <source>
        <dbReference type="ARBA" id="ARBA00022741"/>
    </source>
</evidence>
<keyword evidence="6" id="KW-0547">Nucleotide-binding</keyword>
<dbReference type="InterPro" id="IPR043519">
    <property type="entry name" value="NT_sf"/>
</dbReference>
<dbReference type="GO" id="GO:0000049">
    <property type="term" value="F:tRNA binding"/>
    <property type="evidence" value="ECO:0007669"/>
    <property type="project" value="TreeGrafter"/>
</dbReference>
<gene>
    <name evidence="11" type="primary">papS</name>
    <name evidence="11" type="ORF">BLTE_04270</name>
</gene>
<keyword evidence="7" id="KW-0460">Magnesium</keyword>
<keyword evidence="12" id="KW-1185">Reference proteome</keyword>
<evidence type="ECO:0000313" key="11">
    <source>
        <dbReference type="EMBL" id="BBF91742.1"/>
    </source>
</evidence>
<accession>A0A348FWQ9</accession>
<dbReference type="OrthoDB" id="9805698at2"/>
<keyword evidence="3" id="KW-0819">tRNA processing</keyword>
<dbReference type="GO" id="GO:0016779">
    <property type="term" value="F:nucleotidyltransferase activity"/>
    <property type="evidence" value="ECO:0007669"/>
    <property type="project" value="UniProtKB-KW"/>
</dbReference>
<dbReference type="PANTHER" id="PTHR46173">
    <property type="entry name" value="CCA TRNA NUCLEOTIDYLTRANSFERASE 1, MITOCHONDRIAL"/>
    <property type="match status" value="1"/>
</dbReference>
<evidence type="ECO:0000256" key="7">
    <source>
        <dbReference type="ARBA" id="ARBA00022842"/>
    </source>
</evidence>
<dbReference type="CDD" id="cd05398">
    <property type="entry name" value="NT_ClassII-CCAase"/>
    <property type="match status" value="1"/>
</dbReference>
<dbReference type="SUPFAM" id="SSF81301">
    <property type="entry name" value="Nucleotidyltransferase"/>
    <property type="match status" value="1"/>
</dbReference>
<sequence>MTGSTALVPSLAGAAWLFDGPPARVLAVLDRDGEEARVVGGAVRNALMGQPPGDIDIATTATPDEVMRRALAAGLKPVPTGLDHGTVTVVADGVGIEVTTLRQDVETDGRRAVVAFGRDWEADARRRDFTINAFSADRTGHVYDPIGGFDDLARRRVRFIGDPVTRIREDYLRILRFFRFHAGYGVGAPDAAGLHACLAERAGLAKLSRERIRLELMKLFKAPDAGPTLQVMAETGLIHAVLGGIATPIPFARLAAIEAAQGLAPDPVRRLAVLAVRIEEDAARLHDRLRLANDETRRLTRIAAHWRHAIAMTVEEARTLLYRLGAPDYRDVVLAALAMSGDAADAPSWADRLDLPQRWTPQPCPIKAADLMARGLKPGPVLGQALAQAEAAWIAAGFPMAPDAIARIIDATVGLGCPE</sequence>
<dbReference type="AlphaFoldDB" id="A0A348FWQ9"/>
<evidence type="ECO:0000256" key="8">
    <source>
        <dbReference type="RuleBase" id="RU003953"/>
    </source>
</evidence>
<feature type="domain" description="Poly A polymerase head" evidence="9">
    <location>
        <begin position="36"/>
        <end position="158"/>
    </location>
</feature>
<dbReference type="InterPro" id="IPR002646">
    <property type="entry name" value="PolA_pol_head_dom"/>
</dbReference>
<dbReference type="Pfam" id="PF01743">
    <property type="entry name" value="PolyA_pol"/>
    <property type="match status" value="1"/>
</dbReference>
<dbReference type="RefSeq" id="WP_126397207.1">
    <property type="nucleotide sequence ID" value="NZ_AP018907.1"/>
</dbReference>
<evidence type="ECO:0000256" key="4">
    <source>
        <dbReference type="ARBA" id="ARBA00022695"/>
    </source>
</evidence>
<evidence type="ECO:0000256" key="3">
    <source>
        <dbReference type="ARBA" id="ARBA00022694"/>
    </source>
</evidence>
<evidence type="ECO:0000313" key="12">
    <source>
        <dbReference type="Proteomes" id="UP000266934"/>
    </source>
</evidence>
<feature type="domain" description="tRNA nucleotidyltransferase/poly(A) polymerase RNA and SrmB- binding" evidence="10">
    <location>
        <begin position="202"/>
        <end position="242"/>
    </location>
</feature>
<dbReference type="Proteomes" id="UP000266934">
    <property type="component" value="Chromosome"/>
</dbReference>
<name>A0A348FWQ9_9HYPH</name>
<dbReference type="KEGG" id="blag:BLTE_04270"/>
<keyword evidence="8" id="KW-0694">RNA-binding</keyword>
<dbReference type="PANTHER" id="PTHR46173:SF1">
    <property type="entry name" value="CCA TRNA NUCLEOTIDYLTRANSFERASE 1, MITOCHONDRIAL"/>
    <property type="match status" value="1"/>
</dbReference>
<evidence type="ECO:0000256" key="2">
    <source>
        <dbReference type="ARBA" id="ARBA00022679"/>
    </source>
</evidence>
<dbReference type="GO" id="GO:0046872">
    <property type="term" value="F:metal ion binding"/>
    <property type="evidence" value="ECO:0007669"/>
    <property type="project" value="UniProtKB-KW"/>
</dbReference>
<comment type="cofactor">
    <cofactor evidence="1">
        <name>Mg(2+)</name>
        <dbReference type="ChEBI" id="CHEBI:18420"/>
    </cofactor>
</comment>
<dbReference type="GO" id="GO:0008033">
    <property type="term" value="P:tRNA processing"/>
    <property type="evidence" value="ECO:0007669"/>
    <property type="project" value="UniProtKB-KW"/>
</dbReference>
<dbReference type="InterPro" id="IPR032828">
    <property type="entry name" value="PolyA_RNA-bd"/>
</dbReference>
<evidence type="ECO:0000256" key="5">
    <source>
        <dbReference type="ARBA" id="ARBA00022723"/>
    </source>
</evidence>
<evidence type="ECO:0000256" key="1">
    <source>
        <dbReference type="ARBA" id="ARBA00001946"/>
    </source>
</evidence>
<proteinExistence type="inferred from homology"/>
<evidence type="ECO:0000259" key="10">
    <source>
        <dbReference type="Pfam" id="PF12627"/>
    </source>
</evidence>
<dbReference type="GO" id="GO:0000166">
    <property type="term" value="F:nucleotide binding"/>
    <property type="evidence" value="ECO:0007669"/>
    <property type="project" value="UniProtKB-KW"/>
</dbReference>